<dbReference type="Gene3D" id="3.30.410.10">
    <property type="entry name" value="Cholesterol Oxidase, domain 2"/>
    <property type="match status" value="1"/>
</dbReference>
<evidence type="ECO:0000313" key="8">
    <source>
        <dbReference type="Proteomes" id="UP000094444"/>
    </source>
</evidence>
<gene>
    <name evidence="7" type="ORF">DHEL01_v213038</name>
</gene>
<dbReference type="GO" id="GO:0050660">
    <property type="term" value="F:flavin adenine dinucleotide binding"/>
    <property type="evidence" value="ECO:0007669"/>
    <property type="project" value="InterPro"/>
</dbReference>
<dbReference type="OrthoDB" id="413885at2759"/>
<comment type="similarity">
    <text evidence="1 3">Belongs to the GMC oxidoreductase family.</text>
</comment>
<evidence type="ECO:0000259" key="6">
    <source>
        <dbReference type="PROSITE" id="PS00624"/>
    </source>
</evidence>
<evidence type="ECO:0000313" key="7">
    <source>
        <dbReference type="EMBL" id="POS68569.1"/>
    </source>
</evidence>
<dbReference type="InterPro" id="IPR000172">
    <property type="entry name" value="GMC_OxRdtase_N"/>
</dbReference>
<dbReference type="PIRSF" id="PIRSF000137">
    <property type="entry name" value="Alcohol_oxidase"/>
    <property type="match status" value="1"/>
</dbReference>
<dbReference type="Proteomes" id="UP000094444">
    <property type="component" value="Unassembled WGS sequence"/>
</dbReference>
<feature type="chain" id="PRO_5015158972" evidence="4">
    <location>
        <begin position="25"/>
        <end position="581"/>
    </location>
</feature>
<feature type="binding site" evidence="2">
    <location>
        <position position="248"/>
    </location>
    <ligand>
        <name>FAD</name>
        <dbReference type="ChEBI" id="CHEBI:57692"/>
    </ligand>
</feature>
<dbReference type="PANTHER" id="PTHR47190:SF1">
    <property type="entry name" value="GLUCOSE-METHANOL-CHOLINE OXIDOREDUCTASE N-TERMINAL DOMAIN-CONTAINING PROTEIN"/>
    <property type="match status" value="1"/>
</dbReference>
<evidence type="ECO:0000256" key="4">
    <source>
        <dbReference type="SAM" id="SignalP"/>
    </source>
</evidence>
<feature type="signal peptide" evidence="4">
    <location>
        <begin position="1"/>
        <end position="24"/>
    </location>
</feature>
<dbReference type="PANTHER" id="PTHR47190">
    <property type="entry name" value="DEHYDROGENASE, PUTATIVE-RELATED"/>
    <property type="match status" value="1"/>
</dbReference>
<organism evidence="7 8">
    <name type="scientific">Diaporthe helianthi</name>
    <dbReference type="NCBI Taxonomy" id="158607"/>
    <lineage>
        <taxon>Eukaryota</taxon>
        <taxon>Fungi</taxon>
        <taxon>Dikarya</taxon>
        <taxon>Ascomycota</taxon>
        <taxon>Pezizomycotina</taxon>
        <taxon>Sordariomycetes</taxon>
        <taxon>Sordariomycetidae</taxon>
        <taxon>Diaporthales</taxon>
        <taxon>Diaporthaceae</taxon>
        <taxon>Diaporthe</taxon>
    </lineage>
</organism>
<keyword evidence="2 3" id="KW-0274">FAD</keyword>
<comment type="caution">
    <text evidence="7">The sequence shown here is derived from an EMBL/GenBank/DDBJ whole genome shotgun (WGS) entry which is preliminary data.</text>
</comment>
<keyword evidence="4" id="KW-0732">Signal</keyword>
<accession>A0A2P5HEA6</accession>
<dbReference type="AlphaFoldDB" id="A0A2P5HEA6"/>
<proteinExistence type="inferred from homology"/>
<evidence type="ECO:0000259" key="5">
    <source>
        <dbReference type="PROSITE" id="PS00623"/>
    </source>
</evidence>
<name>A0A2P5HEA6_DIAHE</name>
<dbReference type="PRINTS" id="PR00411">
    <property type="entry name" value="PNDRDTASEI"/>
</dbReference>
<dbReference type="SUPFAM" id="SSF54373">
    <property type="entry name" value="FAD-linked reductases, C-terminal domain"/>
    <property type="match status" value="1"/>
</dbReference>
<dbReference type="Gene3D" id="3.50.50.60">
    <property type="entry name" value="FAD/NAD(P)-binding domain"/>
    <property type="match status" value="1"/>
</dbReference>
<dbReference type="GO" id="GO:0016614">
    <property type="term" value="F:oxidoreductase activity, acting on CH-OH group of donors"/>
    <property type="evidence" value="ECO:0007669"/>
    <property type="project" value="InterPro"/>
</dbReference>
<dbReference type="InParanoid" id="A0A2P5HEA6"/>
<dbReference type="InterPro" id="IPR007867">
    <property type="entry name" value="GMC_OxRtase_C"/>
</dbReference>
<dbReference type="PROSITE" id="PS00623">
    <property type="entry name" value="GMC_OXRED_1"/>
    <property type="match status" value="1"/>
</dbReference>
<keyword evidence="8" id="KW-1185">Reference proteome</keyword>
<keyword evidence="3" id="KW-0285">Flavoprotein</keyword>
<feature type="domain" description="Glucose-methanol-choline oxidoreductase N-terminal" evidence="5">
    <location>
        <begin position="121"/>
        <end position="144"/>
    </location>
</feature>
<evidence type="ECO:0000256" key="1">
    <source>
        <dbReference type="ARBA" id="ARBA00010790"/>
    </source>
</evidence>
<dbReference type="InterPro" id="IPR012132">
    <property type="entry name" value="GMC_OxRdtase"/>
</dbReference>
<comment type="cofactor">
    <cofactor evidence="2">
        <name>FAD</name>
        <dbReference type="ChEBI" id="CHEBI:57692"/>
    </cofactor>
</comment>
<evidence type="ECO:0000256" key="3">
    <source>
        <dbReference type="RuleBase" id="RU003968"/>
    </source>
</evidence>
<reference evidence="7" key="1">
    <citation type="submission" date="2017-09" db="EMBL/GenBank/DDBJ databases">
        <title>Polyketide synthases of a Diaporthe helianthi virulent isolate.</title>
        <authorList>
            <person name="Baroncelli R."/>
        </authorList>
    </citation>
    <scope>NUCLEOTIDE SEQUENCE [LARGE SCALE GENOMIC DNA]</scope>
    <source>
        <strain evidence="7">7/96</strain>
    </source>
</reference>
<dbReference type="EMBL" id="MAVT02004008">
    <property type="protein sequence ID" value="POS68569.1"/>
    <property type="molecule type" value="Genomic_DNA"/>
</dbReference>
<dbReference type="STRING" id="158607.A0A2P5HEA6"/>
<dbReference type="InterPro" id="IPR036188">
    <property type="entry name" value="FAD/NAD-bd_sf"/>
</dbReference>
<protein>
    <submittedName>
        <fullName evidence="7">Cellobiose dehydrogenase</fullName>
    </submittedName>
</protein>
<evidence type="ECO:0000256" key="2">
    <source>
        <dbReference type="PIRSR" id="PIRSR000137-2"/>
    </source>
</evidence>
<dbReference type="PROSITE" id="PS00624">
    <property type="entry name" value="GMC_OXRED_2"/>
    <property type="match status" value="1"/>
</dbReference>
<dbReference type="InterPro" id="IPR053208">
    <property type="entry name" value="GMC_Oxidoreductase_CD"/>
</dbReference>
<feature type="binding site" evidence="2">
    <location>
        <begin position="550"/>
        <end position="551"/>
    </location>
    <ligand>
        <name>FAD</name>
        <dbReference type="ChEBI" id="CHEBI:57692"/>
    </ligand>
</feature>
<feature type="domain" description="Glucose-methanol-choline oxidoreductase N-terminal" evidence="6">
    <location>
        <begin position="285"/>
        <end position="299"/>
    </location>
</feature>
<dbReference type="SUPFAM" id="SSF51905">
    <property type="entry name" value="FAD/NAD(P)-binding domain"/>
    <property type="match status" value="1"/>
</dbReference>
<sequence length="581" mass="60957">MRGSLETSALASLLLLLLLQCVGAAPLASRGGDWATDSYDFIVVGAGPAGIILADRLSETGSKTLLLERGGPSYGITGGKERPSWLEGTNMSRVDVPGLYSTIFSGSETLTCEGKVAVYGGCTIGGSTAINAGLYFQPPASDWDTFHPDGWKSPDVAAATQRLYERQPSVEVTSPSNAGPAYEAARKWLVDGAGYSEVVFNDVPDQKQAVFGHPSFDYNNGQRGGPATTYLQSALQRPNFLLQTNVTVSRAVRTGSKATGVAALVNGVETTINLSPTGRVVFSGGAIVSPSLLMHSGIGPADVLSTLSQAGALDPALDPSAWLNNSDVGAGLFDNPNTFIPLTGPTVDAYSYSYDAPIEADRDMYLDNRTGPYSFAGQTSAFWTYINHTDGTPPTGLQGTIGAAGFADFTDNKTVTLNVYGTSGLLSTGNVVLNQDPNTGKFIAGGGDGNFYSDPAGRDADEIAQFIADLFAALDRSDSGLVPLNIPKTATKDEIKTYITTWSAYARGMVNHWSSSCRIGKCVDAHTRVVGTENMHVVDASIVAPLTVNPQFGVMVAAERASELIKELAGSTEVAVRNAVN</sequence>
<dbReference type="Pfam" id="PF00732">
    <property type="entry name" value="GMC_oxred_N"/>
    <property type="match status" value="1"/>
</dbReference>
<dbReference type="Pfam" id="PF05199">
    <property type="entry name" value="GMC_oxred_C"/>
    <property type="match status" value="1"/>
</dbReference>